<dbReference type="RefSeq" id="WP_232075048.1">
    <property type="nucleotide sequence ID" value="NZ_AP022871.1"/>
</dbReference>
<dbReference type="EMBL" id="AP022871">
    <property type="protein sequence ID" value="BCB88224.1"/>
    <property type="molecule type" value="Genomic_DNA"/>
</dbReference>
<name>A0A6F8YQ69_9ACTN</name>
<gene>
    <name evidence="2" type="ORF">Psuf_055370</name>
</gene>
<feature type="compositionally biased region" description="Basic and acidic residues" evidence="1">
    <location>
        <begin position="7"/>
        <end position="16"/>
    </location>
</feature>
<evidence type="ECO:0000313" key="3">
    <source>
        <dbReference type="Proteomes" id="UP000503011"/>
    </source>
</evidence>
<reference evidence="2 3" key="1">
    <citation type="submission" date="2020-03" db="EMBL/GenBank/DDBJ databases">
        <title>Whole genome shotgun sequence of Phytohabitans suffuscus NBRC 105367.</title>
        <authorList>
            <person name="Komaki H."/>
            <person name="Tamura T."/>
        </authorList>
    </citation>
    <scope>NUCLEOTIDE SEQUENCE [LARGE SCALE GENOMIC DNA]</scope>
    <source>
        <strain evidence="2 3">NBRC 105367</strain>
    </source>
</reference>
<dbReference type="Proteomes" id="UP000503011">
    <property type="component" value="Chromosome"/>
</dbReference>
<organism evidence="2 3">
    <name type="scientific">Phytohabitans suffuscus</name>
    <dbReference type="NCBI Taxonomy" id="624315"/>
    <lineage>
        <taxon>Bacteria</taxon>
        <taxon>Bacillati</taxon>
        <taxon>Actinomycetota</taxon>
        <taxon>Actinomycetes</taxon>
        <taxon>Micromonosporales</taxon>
        <taxon>Micromonosporaceae</taxon>
    </lineage>
</organism>
<proteinExistence type="predicted"/>
<feature type="region of interest" description="Disordered" evidence="1">
    <location>
        <begin position="1"/>
        <end position="54"/>
    </location>
</feature>
<sequence>MSGFSWREARFSEHRNSGPGATVTPDRPQLPPASARDHTAADYLAGPDGWRPTR</sequence>
<reference evidence="2 3" key="2">
    <citation type="submission" date="2020-03" db="EMBL/GenBank/DDBJ databases">
        <authorList>
            <person name="Ichikawa N."/>
            <person name="Kimura A."/>
            <person name="Kitahashi Y."/>
            <person name="Uohara A."/>
        </authorList>
    </citation>
    <scope>NUCLEOTIDE SEQUENCE [LARGE SCALE GENOMIC DNA]</scope>
    <source>
        <strain evidence="2 3">NBRC 105367</strain>
    </source>
</reference>
<accession>A0A6F8YQ69</accession>
<protein>
    <submittedName>
        <fullName evidence="2">Uncharacterized protein</fullName>
    </submittedName>
</protein>
<keyword evidence="3" id="KW-1185">Reference proteome</keyword>
<dbReference type="AlphaFoldDB" id="A0A6F8YQ69"/>
<evidence type="ECO:0000313" key="2">
    <source>
        <dbReference type="EMBL" id="BCB88224.1"/>
    </source>
</evidence>
<evidence type="ECO:0000256" key="1">
    <source>
        <dbReference type="SAM" id="MobiDB-lite"/>
    </source>
</evidence>
<dbReference type="KEGG" id="psuu:Psuf_055370"/>